<dbReference type="eggNOG" id="ENOG5033ANU">
    <property type="taxonomic scope" value="Bacteria"/>
</dbReference>
<name>V2TRP0_9GAMM</name>
<dbReference type="Proteomes" id="UP000023785">
    <property type="component" value="Unassembled WGS sequence"/>
</dbReference>
<organism evidence="1 2">
    <name type="scientific">Acinetobacter nectaris CIP 110549</name>
    <dbReference type="NCBI Taxonomy" id="1392540"/>
    <lineage>
        <taxon>Bacteria</taxon>
        <taxon>Pseudomonadati</taxon>
        <taxon>Pseudomonadota</taxon>
        <taxon>Gammaproteobacteria</taxon>
        <taxon>Moraxellales</taxon>
        <taxon>Moraxellaceae</taxon>
        <taxon>Acinetobacter</taxon>
    </lineage>
</organism>
<dbReference type="HOGENOM" id="CLU_160454_0_0_6"/>
<proteinExistence type="predicted"/>
<dbReference type="OrthoDB" id="6711216at2"/>
<keyword evidence="2" id="KW-1185">Reference proteome</keyword>
<reference evidence="1 2" key="1">
    <citation type="submission" date="2013-10" db="EMBL/GenBank/DDBJ databases">
        <title>The Genome Sequence of Acinetobacter nectaris CIP 110549.</title>
        <authorList>
            <consortium name="The Broad Institute Genomics Platform"/>
            <consortium name="The Broad Institute Genome Sequencing Center for Infectious Disease"/>
            <person name="Cerqueira G."/>
            <person name="Feldgarden M."/>
            <person name="Courvalin P."/>
            <person name="Grillot-Courvalin C."/>
            <person name="Clermont D."/>
            <person name="Rocha E."/>
            <person name="Yoon E.-J."/>
            <person name="Nemec A."/>
            <person name="Young S.K."/>
            <person name="Zeng Q."/>
            <person name="Gargeya S."/>
            <person name="Fitzgerald M."/>
            <person name="Abouelleil A."/>
            <person name="Alvarado L."/>
            <person name="Berlin A.M."/>
            <person name="Chapman S.B."/>
            <person name="Gainer-Dewar J."/>
            <person name="Goldberg J."/>
            <person name="Gnerre S."/>
            <person name="Griggs A."/>
            <person name="Gujja S."/>
            <person name="Hansen M."/>
            <person name="Howarth C."/>
            <person name="Imamovic A."/>
            <person name="Ireland A."/>
            <person name="Larimer J."/>
            <person name="McCowan C."/>
            <person name="Murphy C."/>
            <person name="Pearson M."/>
            <person name="Poon T.W."/>
            <person name="Priest M."/>
            <person name="Roberts A."/>
            <person name="Saif S."/>
            <person name="Shea T."/>
            <person name="Sykes S."/>
            <person name="Wortman J."/>
            <person name="Nusbaum C."/>
            <person name="Birren B."/>
        </authorList>
    </citation>
    <scope>NUCLEOTIDE SEQUENCE [LARGE SCALE GENOMIC DNA]</scope>
    <source>
        <strain evidence="1 2">CIP 110549</strain>
    </source>
</reference>
<evidence type="ECO:0000313" key="2">
    <source>
        <dbReference type="Proteomes" id="UP000023785"/>
    </source>
</evidence>
<gene>
    <name evidence="1" type="ORF">P256_01141</name>
</gene>
<accession>V2TRP0</accession>
<evidence type="ECO:0000313" key="1">
    <source>
        <dbReference type="EMBL" id="ESK40686.1"/>
    </source>
</evidence>
<comment type="caution">
    <text evidence="1">The sequence shown here is derived from an EMBL/GenBank/DDBJ whole genome shotgun (WGS) entry which is preliminary data.</text>
</comment>
<dbReference type="AlphaFoldDB" id="V2TRP0"/>
<evidence type="ECO:0008006" key="3">
    <source>
        <dbReference type="Google" id="ProtNLM"/>
    </source>
</evidence>
<sequence>MAHPSLGPHEGKELELMLQNKKELALFYTDSEVPDAFKPYLKSGRLHCKTIKYDLFLKGLDGKMYQVIHYIISQQPESKNVLRFVEVLAEIKQKGFCPNLEREVGRLLGYDDKDIEYYIQHYQNNHPNK</sequence>
<protein>
    <recommendedName>
        <fullName evidence="3">Hemocin immunity protein</fullName>
    </recommendedName>
</protein>
<dbReference type="PATRIC" id="fig|1392540.3.peg.1107"/>
<dbReference type="EMBL" id="AYER01000003">
    <property type="protein sequence ID" value="ESK40686.1"/>
    <property type="molecule type" value="Genomic_DNA"/>
</dbReference>
<dbReference type="STRING" id="1392540.P256_01141"/>
<dbReference type="RefSeq" id="WP_023272718.1">
    <property type="nucleotide sequence ID" value="NZ_KI530712.1"/>
</dbReference>